<evidence type="ECO:0000256" key="4">
    <source>
        <dbReference type="ARBA" id="ARBA00022692"/>
    </source>
</evidence>
<dbReference type="GO" id="GO:0005886">
    <property type="term" value="C:plasma membrane"/>
    <property type="evidence" value="ECO:0007669"/>
    <property type="project" value="UniProtKB-SubCell"/>
</dbReference>
<dbReference type="PANTHER" id="PTHR30354">
    <property type="entry name" value="GNT FAMILY GLUCONATE TRANSPORTER"/>
    <property type="match status" value="1"/>
</dbReference>
<dbReference type="Pfam" id="PF02447">
    <property type="entry name" value="GntP_permease"/>
    <property type="match status" value="1"/>
</dbReference>
<dbReference type="AlphaFoldDB" id="A0A7K0EQB1"/>
<reference evidence="9 10" key="1">
    <citation type="journal article" date="2018" name="Antonie Van Leeuwenhoek">
        <title>Larkinella terrae sp. nov., isolated from soil on Jeju Island, South Korea.</title>
        <authorList>
            <person name="Ten L.N."/>
            <person name="Jeon J."/>
            <person name="Park S.J."/>
            <person name="Park S."/>
            <person name="Lee S.Y."/>
            <person name="Kim M.K."/>
            <person name="Jung H.Y."/>
        </authorList>
    </citation>
    <scope>NUCLEOTIDE SEQUENCE [LARGE SCALE GENOMIC DNA]</scope>
    <source>
        <strain evidence="9 10">KCTC 52001</strain>
    </source>
</reference>
<organism evidence="9 10">
    <name type="scientific">Larkinella terrae</name>
    <dbReference type="NCBI Taxonomy" id="2025311"/>
    <lineage>
        <taxon>Bacteria</taxon>
        <taxon>Pseudomonadati</taxon>
        <taxon>Bacteroidota</taxon>
        <taxon>Cytophagia</taxon>
        <taxon>Cytophagales</taxon>
        <taxon>Spirosomataceae</taxon>
        <taxon>Larkinella</taxon>
    </lineage>
</organism>
<keyword evidence="10" id="KW-1185">Reference proteome</keyword>
<dbReference type="RefSeq" id="WP_154177396.1">
    <property type="nucleotide sequence ID" value="NZ_WJXZ01000014.1"/>
</dbReference>
<comment type="similarity">
    <text evidence="7">Belongs to the GntP permease family.</text>
</comment>
<keyword evidence="4 8" id="KW-0812">Transmembrane</keyword>
<feature type="transmembrane region" description="Helical" evidence="8">
    <location>
        <begin position="6"/>
        <end position="22"/>
    </location>
</feature>
<comment type="caution">
    <text evidence="9">The sequence shown here is derived from an EMBL/GenBank/DDBJ whole genome shotgun (WGS) entry which is preliminary data.</text>
</comment>
<feature type="transmembrane region" description="Helical" evidence="8">
    <location>
        <begin position="158"/>
        <end position="176"/>
    </location>
</feature>
<accession>A0A7K0EQB1</accession>
<proteinExistence type="inferred from homology"/>
<keyword evidence="3" id="KW-1003">Cell membrane</keyword>
<feature type="transmembrane region" description="Helical" evidence="8">
    <location>
        <begin position="297"/>
        <end position="313"/>
    </location>
</feature>
<dbReference type="PANTHER" id="PTHR30354:SF22">
    <property type="entry name" value="HIGH-AFFINITY GLUCONATE TRANSPORTER"/>
    <property type="match status" value="1"/>
</dbReference>
<evidence type="ECO:0000256" key="7">
    <source>
        <dbReference type="ARBA" id="ARBA00049663"/>
    </source>
</evidence>
<comment type="subcellular location">
    <subcellularLocation>
        <location evidence="1">Cell membrane</location>
        <topology evidence="1">Multi-pass membrane protein</topology>
    </subcellularLocation>
</comment>
<name>A0A7K0EQB1_9BACT</name>
<protein>
    <submittedName>
        <fullName evidence="9">GntP family permease</fullName>
    </submittedName>
</protein>
<keyword evidence="5 8" id="KW-1133">Transmembrane helix</keyword>
<dbReference type="OrthoDB" id="9787129at2"/>
<gene>
    <name evidence="9" type="ORF">GJJ30_22195</name>
</gene>
<keyword evidence="6 8" id="KW-0472">Membrane</keyword>
<evidence type="ECO:0000256" key="3">
    <source>
        <dbReference type="ARBA" id="ARBA00022475"/>
    </source>
</evidence>
<feature type="transmembrane region" description="Helical" evidence="8">
    <location>
        <begin position="455"/>
        <end position="474"/>
    </location>
</feature>
<evidence type="ECO:0000256" key="8">
    <source>
        <dbReference type="SAM" id="Phobius"/>
    </source>
</evidence>
<dbReference type="EMBL" id="WJXZ01000014">
    <property type="protein sequence ID" value="MRS64025.1"/>
    <property type="molecule type" value="Genomic_DNA"/>
</dbReference>
<feature type="transmembrane region" description="Helical" evidence="8">
    <location>
        <begin position="196"/>
        <end position="217"/>
    </location>
</feature>
<feature type="transmembrane region" description="Helical" evidence="8">
    <location>
        <begin position="325"/>
        <end position="346"/>
    </location>
</feature>
<dbReference type="GO" id="GO:0015128">
    <property type="term" value="F:gluconate transmembrane transporter activity"/>
    <property type="evidence" value="ECO:0007669"/>
    <property type="project" value="InterPro"/>
</dbReference>
<evidence type="ECO:0000256" key="2">
    <source>
        <dbReference type="ARBA" id="ARBA00022448"/>
    </source>
</evidence>
<evidence type="ECO:0000313" key="9">
    <source>
        <dbReference type="EMBL" id="MRS64025.1"/>
    </source>
</evidence>
<feature type="transmembrane region" description="Helical" evidence="8">
    <location>
        <begin position="27"/>
        <end position="46"/>
    </location>
</feature>
<sequence>MSDPLLILAVGVCIVVGGIIGLKLHPFLALLLGAFIVALLTPASAIEQFAHAKGTAPAAAQALAKKGIGERIATEFGNTCSKIGILIAMAAIIGKCMLESGAAERIIRSMLRLTGIGKAPIAFLVSSFFIGIPVFFDTVLFLMMPLAKAMTLRIGKNYLLLVLCIMAGAAMANSLVPPAPGPLFLIGEMHIPIGLMMIAGTIVGLFTITAGYFFALWANKKWPIPLRDSLDAKLEDIKLIAAKEDVHLPGLGVSLLPVLIPLVFICADTILNTMATPGDPLAQSAVLKVVKFFGDKNIAVVTGGIAALLILASHKKSGKEGLTPFVQAALMSGGGIILITAAGGAFGGMLQQTGISTRIADMTREYQMALIPLAFLIAAVVRTAQGSATVALITASGILSGMASNANLGFHPVYLGLAIGCGSKLVPWMNDAGFWIICKLSNLTEQEALKTISPLLVVMGLAGLVVIMIGAQLFPLI</sequence>
<feature type="transmembrane region" description="Helical" evidence="8">
    <location>
        <begin position="366"/>
        <end position="384"/>
    </location>
</feature>
<evidence type="ECO:0000256" key="6">
    <source>
        <dbReference type="ARBA" id="ARBA00023136"/>
    </source>
</evidence>
<dbReference type="Proteomes" id="UP000441754">
    <property type="component" value="Unassembled WGS sequence"/>
</dbReference>
<evidence type="ECO:0000256" key="1">
    <source>
        <dbReference type="ARBA" id="ARBA00004651"/>
    </source>
</evidence>
<keyword evidence="2" id="KW-0813">Transport</keyword>
<evidence type="ECO:0000256" key="5">
    <source>
        <dbReference type="ARBA" id="ARBA00022989"/>
    </source>
</evidence>
<evidence type="ECO:0000313" key="10">
    <source>
        <dbReference type="Proteomes" id="UP000441754"/>
    </source>
</evidence>
<dbReference type="InterPro" id="IPR003474">
    <property type="entry name" value="Glcn_transporter"/>
</dbReference>
<feature type="transmembrane region" description="Helical" evidence="8">
    <location>
        <begin position="121"/>
        <end position="146"/>
    </location>
</feature>